<keyword evidence="1" id="KW-0812">Transmembrane</keyword>
<feature type="transmembrane region" description="Helical" evidence="1">
    <location>
        <begin position="141"/>
        <end position="160"/>
    </location>
</feature>
<dbReference type="AlphaFoldDB" id="A0A841ZQI7"/>
<feature type="transmembrane region" description="Helical" evidence="1">
    <location>
        <begin position="53"/>
        <end position="73"/>
    </location>
</feature>
<name>A0A841ZQI7_9LIST</name>
<gene>
    <name evidence="2" type="ORF">HB912_06240</name>
</gene>
<protein>
    <submittedName>
        <fullName evidence="2">ABC transporter ATP-binding protein</fullName>
    </submittedName>
</protein>
<evidence type="ECO:0000313" key="3">
    <source>
        <dbReference type="Proteomes" id="UP000559885"/>
    </source>
</evidence>
<dbReference type="RefSeq" id="WP_185373036.1">
    <property type="nucleotide sequence ID" value="NZ_JAARRM010000002.1"/>
</dbReference>
<dbReference type="Proteomes" id="UP000559885">
    <property type="component" value="Unassembled WGS sequence"/>
</dbReference>
<evidence type="ECO:0000313" key="2">
    <source>
        <dbReference type="EMBL" id="MBC1521240.1"/>
    </source>
</evidence>
<keyword evidence="1" id="KW-1133">Transmembrane helix</keyword>
<keyword evidence="2" id="KW-0067">ATP-binding</keyword>
<accession>A0A841ZQI7</accession>
<evidence type="ECO:0000256" key="1">
    <source>
        <dbReference type="SAM" id="Phobius"/>
    </source>
</evidence>
<keyword evidence="2" id="KW-0547">Nucleotide-binding</keyword>
<dbReference type="EMBL" id="JAARRM010000002">
    <property type="protein sequence ID" value="MBC1521240.1"/>
    <property type="molecule type" value="Genomic_DNA"/>
</dbReference>
<organism evidence="2 3">
    <name type="scientific">Listeria aquatica</name>
    <dbReference type="NCBI Taxonomy" id="1494960"/>
    <lineage>
        <taxon>Bacteria</taxon>
        <taxon>Bacillati</taxon>
        <taxon>Bacillota</taxon>
        <taxon>Bacilli</taxon>
        <taxon>Bacillales</taxon>
        <taxon>Listeriaceae</taxon>
        <taxon>Listeria</taxon>
    </lineage>
</organism>
<comment type="caution">
    <text evidence="2">The sequence shown here is derived from an EMBL/GenBank/DDBJ whole genome shotgun (WGS) entry which is preliminary data.</text>
</comment>
<dbReference type="GO" id="GO:0005524">
    <property type="term" value="F:ATP binding"/>
    <property type="evidence" value="ECO:0007669"/>
    <property type="project" value="UniProtKB-KW"/>
</dbReference>
<feature type="transmembrane region" description="Helical" evidence="1">
    <location>
        <begin position="27"/>
        <end position="47"/>
    </location>
</feature>
<proteinExistence type="predicted"/>
<keyword evidence="1" id="KW-0472">Membrane</keyword>
<feature type="transmembrane region" description="Helical" evidence="1">
    <location>
        <begin position="166"/>
        <end position="189"/>
    </location>
</feature>
<sequence>MGLTKLFAFYHKKLGNWNLIFSFMKGFWVGYFVLLMLLFLGTVAVFYLLSSGVVWFVLLLDAILAILFFYLLIHLRAKRLIRVKFQLRSFKELQKMKDYLFYGYLAKNGFETRAELSELISFIRSEAKTGVTDKKKSVMGLIFKIFIATFLAIYGGSFLFDLDESWNRLLAVLVILLAATLFFYLVLLLERALRYLFGRDTRQAEQMIQTVIYIQTVLRARENTDYDPFRIVEKKVQENPFLQEIIDSKSFL</sequence>
<reference evidence="2 3" key="1">
    <citation type="submission" date="2020-03" db="EMBL/GenBank/DDBJ databases">
        <title>Soil Listeria distribution.</title>
        <authorList>
            <person name="Liao J."/>
            <person name="Wiedmann M."/>
        </authorList>
    </citation>
    <scope>NUCLEOTIDE SEQUENCE [LARGE SCALE GENOMIC DNA]</scope>
    <source>
        <strain evidence="2 3">FSL L7-1507</strain>
    </source>
</reference>